<feature type="compositionally biased region" description="Basic and acidic residues" evidence="1">
    <location>
        <begin position="294"/>
        <end position="315"/>
    </location>
</feature>
<accession>A0A267GJS3</accession>
<feature type="region of interest" description="Disordered" evidence="1">
    <location>
        <begin position="273"/>
        <end position="344"/>
    </location>
</feature>
<evidence type="ECO:0000313" key="4">
    <source>
        <dbReference type="Proteomes" id="UP000215902"/>
    </source>
</evidence>
<feature type="domain" description="EF-hand" evidence="2">
    <location>
        <begin position="640"/>
        <end position="675"/>
    </location>
</feature>
<dbReference type="PROSITE" id="PS50222">
    <property type="entry name" value="EF_HAND_2"/>
    <property type="match status" value="4"/>
</dbReference>
<evidence type="ECO:0000313" key="3">
    <source>
        <dbReference type="EMBL" id="PAA86288.1"/>
    </source>
</evidence>
<evidence type="ECO:0000259" key="2">
    <source>
        <dbReference type="PROSITE" id="PS50222"/>
    </source>
</evidence>
<dbReference type="PANTHER" id="PTHR20875">
    <property type="entry name" value="EF-HAND CALCIUM-BINDING DOMAIN-CONTAINING PROTEIN 6-RELATED"/>
    <property type="match status" value="1"/>
</dbReference>
<name>A0A267GJS3_9PLAT</name>
<dbReference type="SUPFAM" id="SSF47473">
    <property type="entry name" value="EF-hand"/>
    <property type="match status" value="3"/>
</dbReference>
<feature type="domain" description="EF-hand" evidence="2">
    <location>
        <begin position="377"/>
        <end position="412"/>
    </location>
</feature>
<feature type="region of interest" description="Disordered" evidence="1">
    <location>
        <begin position="575"/>
        <end position="599"/>
    </location>
</feature>
<feature type="compositionally biased region" description="Low complexity" evidence="1">
    <location>
        <begin position="318"/>
        <end position="344"/>
    </location>
</feature>
<sequence length="967" mass="109794">MLSQPVRSAATPKLRQPVRHTGQRDPDSLRSLNVTGSARIDVCSNLDLECRVGDVGGYCRSARRAQESYDARLQQKKLKDELITDSEIDYLIREKLRKEQYAVECLFRNADPSQCGRVHRNALLRILYSICGHIRFEQFHRLLDRLGLEDKQTVTFADFKAGFSDSSSTSPPSGTAAAPLIGRYSSKPVSVAHAFAMMRQRVAQPGFDLADILPAACFEPDGVVLKPQLVRALELLRIPLAPGDTDKFWGRFDLHGTGAVSTSQLQTLLGLSCSSNQGQRTQRGPPRSKTAPSHAERRKLDLQQKDESPAIKPEEASSEQQQKPSSPQPAAAETAATPSSAQATAADFKHLKRFELMRKNRPVFDHFMDAFYYMFEEPYEALLAAFQHADTERSGRLAIGELQRVLREFGFPTADGPDSVGFDQFLIRFGLRPGYAGAVSYEDLLAKLQAKGANSLLSRYLLSDKTPIAFDEGQDCPLKRQNLSPYQMELRLLQFLHRDYLLLHFGFTRDDPQKTGLVSEDAFRAIVGRVLRAEVPAHQLASVLARLTRSRNGAVQYMPFLEQFHIAPKMWAKQPICPKPPSQQQQKQQLEVAPSADSATPAIKEVKFQTKKNSQSKREQQQQQRSLLDLARMTQATLTAHFHQVDKLYKQMDRRNTGRISCKQFRSLLNALGLGVTEQEMSALWSTLDTSPDGQWSYRQMLRHFMSGGLQEAALMERLRGAHRSWRMSDTADPSVMKLRQLREIRADNQDEAEQQKQQQQPTQPKRESLTKAELESLIELSRPGIVANWDEIKLRLRRLDPQGTSCIYRVEFAELAREYQLPLDTAQLENLSRAFEKRGNGRFNYMAFLKRFVSQSAKPLSKTAELARTVTDKKQGARIQISEIMDRIREKLLFEWKSLLLAFRKYDVEKVGRLSVHELRKIVGRCGYRLSEDDLFLLLSEFDMDFDGMINYQEFVMQLLDVAEAA</sequence>
<dbReference type="OrthoDB" id="26525at2759"/>
<dbReference type="InterPro" id="IPR011992">
    <property type="entry name" value="EF-hand-dom_pair"/>
</dbReference>
<reference evidence="3 4" key="1">
    <citation type="submission" date="2017-06" db="EMBL/GenBank/DDBJ databases">
        <title>A platform for efficient transgenesis in Macrostomum lignano, a flatworm model organism for stem cell research.</title>
        <authorList>
            <person name="Berezikov E."/>
        </authorList>
    </citation>
    <scope>NUCLEOTIDE SEQUENCE [LARGE SCALE GENOMIC DNA]</scope>
    <source>
        <strain evidence="3">DV1</strain>
        <tissue evidence="3">Whole organism</tissue>
    </source>
</reference>
<dbReference type="Gene3D" id="1.10.238.10">
    <property type="entry name" value="EF-hand"/>
    <property type="match status" value="5"/>
</dbReference>
<dbReference type="GO" id="GO:0005509">
    <property type="term" value="F:calcium ion binding"/>
    <property type="evidence" value="ECO:0007669"/>
    <property type="project" value="InterPro"/>
</dbReference>
<feature type="region of interest" description="Disordered" evidence="1">
    <location>
        <begin position="1"/>
        <end position="30"/>
    </location>
</feature>
<dbReference type="AlphaFoldDB" id="A0A267GJS3"/>
<proteinExistence type="predicted"/>
<comment type="caution">
    <text evidence="3">The sequence shown here is derived from an EMBL/GenBank/DDBJ whole genome shotgun (WGS) entry which is preliminary data.</text>
</comment>
<evidence type="ECO:0000256" key="1">
    <source>
        <dbReference type="SAM" id="MobiDB-lite"/>
    </source>
</evidence>
<feature type="region of interest" description="Disordered" evidence="1">
    <location>
        <begin position="749"/>
        <end position="769"/>
    </location>
</feature>
<organism evidence="3 4">
    <name type="scientific">Macrostomum lignano</name>
    <dbReference type="NCBI Taxonomy" id="282301"/>
    <lineage>
        <taxon>Eukaryota</taxon>
        <taxon>Metazoa</taxon>
        <taxon>Spiralia</taxon>
        <taxon>Lophotrochozoa</taxon>
        <taxon>Platyhelminthes</taxon>
        <taxon>Rhabditophora</taxon>
        <taxon>Macrostomorpha</taxon>
        <taxon>Macrostomida</taxon>
        <taxon>Macrostomidae</taxon>
        <taxon>Macrostomum</taxon>
    </lineage>
</organism>
<feature type="domain" description="EF-hand" evidence="2">
    <location>
        <begin position="895"/>
        <end position="930"/>
    </location>
</feature>
<protein>
    <recommendedName>
        <fullName evidence="2">EF-hand domain-containing protein</fullName>
    </recommendedName>
</protein>
<dbReference type="Pfam" id="PF13499">
    <property type="entry name" value="EF-hand_7"/>
    <property type="match status" value="1"/>
</dbReference>
<feature type="domain" description="EF-hand" evidence="2">
    <location>
        <begin position="931"/>
        <end position="966"/>
    </location>
</feature>
<dbReference type="EMBL" id="NIVC01000286">
    <property type="protein sequence ID" value="PAA86288.1"/>
    <property type="molecule type" value="Genomic_DNA"/>
</dbReference>
<dbReference type="CDD" id="cd00051">
    <property type="entry name" value="EFh"/>
    <property type="match status" value="1"/>
</dbReference>
<dbReference type="InterPro" id="IPR002048">
    <property type="entry name" value="EF_hand_dom"/>
</dbReference>
<gene>
    <name evidence="3" type="ORF">BOX15_Mlig029898g2</name>
</gene>
<dbReference type="Proteomes" id="UP000215902">
    <property type="component" value="Unassembled WGS sequence"/>
</dbReference>
<dbReference type="PANTHER" id="PTHR20875:SF5">
    <property type="entry name" value="EF-HAND DOMAIN-CONTAINING PROTEIN"/>
    <property type="match status" value="1"/>
</dbReference>
<dbReference type="STRING" id="282301.A0A267GJS3"/>
<keyword evidence="4" id="KW-1185">Reference proteome</keyword>
<dbReference type="SMART" id="SM00054">
    <property type="entry name" value="EFh"/>
    <property type="match status" value="3"/>
</dbReference>
<dbReference type="InterPro" id="IPR052603">
    <property type="entry name" value="EFCB6"/>
</dbReference>